<dbReference type="EMBL" id="KQ087204">
    <property type="protein sequence ID" value="KLT42494.1"/>
    <property type="molecule type" value="Genomic_DNA"/>
</dbReference>
<feature type="transmembrane region" description="Helical" evidence="4">
    <location>
        <begin position="289"/>
        <end position="309"/>
    </location>
</feature>
<feature type="compositionally biased region" description="Basic and acidic residues" evidence="3">
    <location>
        <begin position="150"/>
        <end position="160"/>
    </location>
</feature>
<comment type="similarity">
    <text evidence="2">Belongs to the major facilitator superfamily. Monocarboxylate porter (TC 2.A.1.13) family.</text>
</comment>
<dbReference type="InterPro" id="IPR050327">
    <property type="entry name" value="Proton-linked_MCT"/>
</dbReference>
<organism evidence="6 7">
    <name type="scientific">Cutaneotrichosporon oleaginosum</name>
    <dbReference type="NCBI Taxonomy" id="879819"/>
    <lineage>
        <taxon>Eukaryota</taxon>
        <taxon>Fungi</taxon>
        <taxon>Dikarya</taxon>
        <taxon>Basidiomycota</taxon>
        <taxon>Agaricomycotina</taxon>
        <taxon>Tremellomycetes</taxon>
        <taxon>Trichosporonales</taxon>
        <taxon>Trichosporonaceae</taxon>
        <taxon>Cutaneotrichosporon</taxon>
    </lineage>
</organism>
<evidence type="ECO:0000256" key="2">
    <source>
        <dbReference type="ARBA" id="ARBA00006727"/>
    </source>
</evidence>
<feature type="transmembrane region" description="Helical" evidence="4">
    <location>
        <begin position="559"/>
        <end position="577"/>
    </location>
</feature>
<dbReference type="PROSITE" id="PS50850">
    <property type="entry name" value="MFS"/>
    <property type="match status" value="1"/>
</dbReference>
<dbReference type="InterPro" id="IPR011701">
    <property type="entry name" value="MFS"/>
</dbReference>
<feature type="compositionally biased region" description="Low complexity" evidence="3">
    <location>
        <begin position="38"/>
        <end position="55"/>
    </location>
</feature>
<feature type="compositionally biased region" description="Low complexity" evidence="3">
    <location>
        <begin position="85"/>
        <end position="103"/>
    </location>
</feature>
<keyword evidence="4" id="KW-1133">Transmembrane helix</keyword>
<dbReference type="InterPro" id="IPR036259">
    <property type="entry name" value="MFS_trans_sf"/>
</dbReference>
<dbReference type="Proteomes" id="UP000053611">
    <property type="component" value="Unassembled WGS sequence"/>
</dbReference>
<evidence type="ECO:0000256" key="1">
    <source>
        <dbReference type="ARBA" id="ARBA00004141"/>
    </source>
</evidence>
<feature type="transmembrane region" description="Helical" evidence="4">
    <location>
        <begin position="589"/>
        <end position="610"/>
    </location>
</feature>
<dbReference type="SUPFAM" id="SSF103473">
    <property type="entry name" value="MFS general substrate transporter"/>
    <property type="match status" value="1"/>
</dbReference>
<evidence type="ECO:0000313" key="6">
    <source>
        <dbReference type="EMBL" id="KLT42494.1"/>
    </source>
</evidence>
<proteinExistence type="inferred from homology"/>
<feature type="transmembrane region" description="Helical" evidence="4">
    <location>
        <begin position="383"/>
        <end position="402"/>
    </location>
</feature>
<keyword evidence="7" id="KW-1185">Reference proteome</keyword>
<dbReference type="Pfam" id="PF07690">
    <property type="entry name" value="MFS_1"/>
    <property type="match status" value="1"/>
</dbReference>
<dbReference type="GO" id="GO:0022857">
    <property type="term" value="F:transmembrane transporter activity"/>
    <property type="evidence" value="ECO:0007669"/>
    <property type="project" value="InterPro"/>
</dbReference>
<feature type="compositionally biased region" description="Basic and acidic residues" evidence="3">
    <location>
        <begin position="200"/>
        <end position="209"/>
    </location>
</feature>
<dbReference type="GeneID" id="28981959"/>
<comment type="subcellular location">
    <subcellularLocation>
        <location evidence="1">Membrane</location>
        <topology evidence="1">Multi-pass membrane protein</topology>
    </subcellularLocation>
</comment>
<feature type="region of interest" description="Disordered" evidence="3">
    <location>
        <begin position="1"/>
        <end position="126"/>
    </location>
</feature>
<accession>A0A0J1B4B8</accession>
<dbReference type="RefSeq" id="XP_018278985.1">
    <property type="nucleotide sequence ID" value="XM_018421356.1"/>
</dbReference>
<sequence>MAAPQPTSPTADTMSDAPTTPPSPQRIASPTPAPEPPATDADVSSPPSQPQLFPSATSLPPSIPEDGPAPSIISPSPAPPPAPTPALTRTPTDLSSTTTLYTRPTLAPAPVPAQRTPSPAPPSTADVVSVFDPAAVGGGGPLVRIATAHSQRELARERSRSATGHKPTPFALSRPAIEPVFDDDEHSVARRRSASVGDASARDPEKDTPEPTEPYIYPDGGYGWVVVGCCMTLCALTNGWGMSYGVFQEYYAKNTFPGAPTAVLSLAGTTQGFMYSVCAFFSGVLGDKFGFRPMLIASCVVCWIGLFGASWSTSLWSTILCQGVITGIGQGLAVPLFLSLPSQWFYKYRGLASGITMGGAGIGGGLSVIIVRRLITQVGASKTLLIMSFVNLAAMVIAVSLIRTRPGSPEAQRQRGKLINTAIFAHSEFWSVAISLLIGVIGYPAPYFFMNQYMATTFPSITDPMKLTVPLTILAFSVAVGRGLVGFCSDAIGAMNTYIGVFVVSGIIQFALWLNVSSFALACVFACLYGLIAPGYLGLMPQIVVTIFGPNSLASNTGILLLFNGPGNLIAGPLGGALFDVSGRTTWKWMIICMGSIQILGGLICCWARFRTCPKLLAKI</sequence>
<dbReference type="Gene3D" id="1.20.1250.20">
    <property type="entry name" value="MFS general substrate transporter like domains"/>
    <property type="match status" value="2"/>
</dbReference>
<dbReference type="PANTHER" id="PTHR11360">
    <property type="entry name" value="MONOCARBOXYLATE TRANSPORTER"/>
    <property type="match status" value="1"/>
</dbReference>
<dbReference type="OrthoDB" id="2213137at2759"/>
<evidence type="ECO:0000256" key="4">
    <source>
        <dbReference type="SAM" id="Phobius"/>
    </source>
</evidence>
<protein>
    <submittedName>
        <fullName evidence="6">MFS general substrate transporter</fullName>
    </submittedName>
</protein>
<dbReference type="PANTHER" id="PTHR11360:SF284">
    <property type="entry name" value="EG:103B4.3 PROTEIN-RELATED"/>
    <property type="match status" value="1"/>
</dbReference>
<name>A0A0J1B4B8_9TREE</name>
<feature type="compositionally biased region" description="Polar residues" evidence="3">
    <location>
        <begin position="8"/>
        <end position="18"/>
    </location>
</feature>
<feature type="transmembrane region" description="Helical" evidence="4">
    <location>
        <begin position="465"/>
        <end position="485"/>
    </location>
</feature>
<dbReference type="AlphaFoldDB" id="A0A0J1B4B8"/>
<feature type="transmembrane region" description="Helical" evidence="4">
    <location>
        <begin position="222"/>
        <end position="242"/>
    </location>
</feature>
<reference evidence="6 7" key="1">
    <citation type="submission" date="2015-03" db="EMBL/GenBank/DDBJ databases">
        <title>Genomics and transcriptomics of the oil-accumulating basidiomycete yeast T. oleaginosus allow insights into substrate utilization and the diverse evolutionary trajectories of mating systems in fungi.</title>
        <authorList>
            <consortium name="DOE Joint Genome Institute"/>
            <person name="Kourist R."/>
            <person name="Kracht O."/>
            <person name="Bracharz F."/>
            <person name="Lipzen A."/>
            <person name="Nolan M."/>
            <person name="Ohm R."/>
            <person name="Grigoriev I."/>
            <person name="Sun S."/>
            <person name="Heitman J."/>
            <person name="Bruck T."/>
            <person name="Nowrousian M."/>
        </authorList>
    </citation>
    <scope>NUCLEOTIDE SEQUENCE [LARGE SCALE GENOMIC DNA]</scope>
    <source>
        <strain evidence="6 7">IBC0246</strain>
    </source>
</reference>
<feature type="transmembrane region" description="Helical" evidence="4">
    <location>
        <begin position="315"/>
        <end position="338"/>
    </location>
</feature>
<keyword evidence="4" id="KW-0472">Membrane</keyword>
<evidence type="ECO:0000313" key="7">
    <source>
        <dbReference type="Proteomes" id="UP000053611"/>
    </source>
</evidence>
<feature type="transmembrane region" description="Helical" evidence="4">
    <location>
        <begin position="519"/>
        <end position="539"/>
    </location>
</feature>
<feature type="transmembrane region" description="Helical" evidence="4">
    <location>
        <begin position="350"/>
        <end position="371"/>
    </location>
</feature>
<dbReference type="InterPro" id="IPR020846">
    <property type="entry name" value="MFS_dom"/>
</dbReference>
<keyword evidence="4" id="KW-0812">Transmembrane</keyword>
<evidence type="ECO:0000259" key="5">
    <source>
        <dbReference type="PROSITE" id="PS50850"/>
    </source>
</evidence>
<gene>
    <name evidence="6" type="ORF">CC85DRAFT_274164</name>
</gene>
<evidence type="ECO:0000256" key="3">
    <source>
        <dbReference type="SAM" id="MobiDB-lite"/>
    </source>
</evidence>
<dbReference type="GO" id="GO:0016020">
    <property type="term" value="C:membrane"/>
    <property type="evidence" value="ECO:0007669"/>
    <property type="project" value="UniProtKB-SubCell"/>
</dbReference>
<feature type="region of interest" description="Disordered" evidence="3">
    <location>
        <begin position="148"/>
        <end position="214"/>
    </location>
</feature>
<feature type="domain" description="Major facilitator superfamily (MFS) profile" evidence="5">
    <location>
        <begin position="216"/>
        <end position="613"/>
    </location>
</feature>
<feature type="transmembrane region" description="Helical" evidence="4">
    <location>
        <begin position="423"/>
        <end position="445"/>
    </location>
</feature>
<feature type="transmembrane region" description="Helical" evidence="4">
    <location>
        <begin position="262"/>
        <end position="282"/>
    </location>
</feature>
<feature type="transmembrane region" description="Helical" evidence="4">
    <location>
        <begin position="497"/>
        <end position="513"/>
    </location>
</feature>